<gene>
    <name evidence="1" type="ORF">H7J73_24050</name>
</gene>
<evidence type="ECO:0000313" key="1">
    <source>
        <dbReference type="EMBL" id="MCV7229092.1"/>
    </source>
</evidence>
<evidence type="ECO:0000313" key="2">
    <source>
        <dbReference type="Proteomes" id="UP001526201"/>
    </source>
</evidence>
<proteinExistence type="predicted"/>
<dbReference type="Pfam" id="PF06013">
    <property type="entry name" value="WXG100"/>
    <property type="match status" value="1"/>
</dbReference>
<reference evidence="1 2" key="1">
    <citation type="journal article" date="2022" name="BMC Genomics">
        <title>Comparative genome analysis of mycobacteria focusing on tRNA and non-coding RNA.</title>
        <authorList>
            <person name="Behra P.R.K."/>
            <person name="Pettersson B.M.F."/>
            <person name="Ramesh M."/>
            <person name="Das S."/>
            <person name="Dasgupta S."/>
            <person name="Kirsebom L.A."/>
        </authorList>
    </citation>
    <scope>NUCLEOTIDE SEQUENCE [LARGE SCALE GENOMIC DNA]</scope>
    <source>
        <strain evidence="1 2">DSM 44078</strain>
    </source>
</reference>
<dbReference type="InterPro" id="IPR010310">
    <property type="entry name" value="T7SS_ESAT-6-like"/>
</dbReference>
<name>A0ABT3CIB1_9MYCO</name>
<accession>A0ABT3CIB1</accession>
<organism evidence="1 2">
    <name type="scientific">Mycolicibacterium komossense</name>
    <dbReference type="NCBI Taxonomy" id="1779"/>
    <lineage>
        <taxon>Bacteria</taxon>
        <taxon>Bacillati</taxon>
        <taxon>Actinomycetota</taxon>
        <taxon>Actinomycetes</taxon>
        <taxon>Mycobacteriales</taxon>
        <taxon>Mycobacteriaceae</taxon>
        <taxon>Mycolicibacterium</taxon>
    </lineage>
</organism>
<dbReference type="SUPFAM" id="SSF140453">
    <property type="entry name" value="EsxAB dimer-like"/>
    <property type="match status" value="1"/>
</dbReference>
<dbReference type="EMBL" id="JACKTY010000039">
    <property type="protein sequence ID" value="MCV7229092.1"/>
    <property type="molecule type" value="Genomic_DNA"/>
</dbReference>
<protein>
    <submittedName>
        <fullName evidence="1">WXG100 family type VII secretion target</fullName>
    </submittedName>
</protein>
<dbReference type="Proteomes" id="UP001526201">
    <property type="component" value="Unassembled WGS sequence"/>
</dbReference>
<dbReference type="InterPro" id="IPR036689">
    <property type="entry name" value="ESAT-6-like_sf"/>
</dbReference>
<comment type="caution">
    <text evidence="1">The sequence shown here is derived from an EMBL/GenBank/DDBJ whole genome shotgun (WGS) entry which is preliminary data.</text>
</comment>
<keyword evidence="2" id="KW-1185">Reference proteome</keyword>
<sequence>MVGSAIHVTGQGEDLAAGHLASDNRMESAQAGWQGTSAIALAAKLADWQPKSKVLLARVADHAEGLHTSAASFAAMEEKNAQALGRLGAAADSITHQT</sequence>
<dbReference type="Gene3D" id="1.10.287.1060">
    <property type="entry name" value="ESAT-6-like"/>
    <property type="match status" value="1"/>
</dbReference>